<feature type="non-terminal residue" evidence="2">
    <location>
        <position position="1"/>
    </location>
</feature>
<dbReference type="Proteomes" id="UP000192599">
    <property type="component" value="Unassembled WGS sequence"/>
</dbReference>
<evidence type="ECO:0000259" key="1">
    <source>
        <dbReference type="Pfam" id="PF12950"/>
    </source>
</evidence>
<name>A0A1V9V918_9BACT</name>
<sequence length="225" mass="26888">ISKVVPLIFVILPPASLKIITPEISLGANMSFDDGKFYHNTKVYSFIKKVEIKEDYKFYLTILNSKIMWFFLKNTGYELRGGYFTFKTNFINPFPLPKLENLEEQKPFIQKADLMLELNKKLQELKQNFINELNLEKVPTKLQKFEELDFDDFVKEYAKAKKLKFADKLEERNFKNEWQRLFENDKKEVLEIQNQINITDKEIDQMVYKLYDLTPDEIKIVENNE</sequence>
<accession>A0A1V9V918</accession>
<proteinExistence type="predicted"/>
<evidence type="ECO:0000313" key="2">
    <source>
        <dbReference type="EMBL" id="OQR40601.1"/>
    </source>
</evidence>
<protein>
    <recommendedName>
        <fullName evidence="1">TaqI-like C-terminal specificity domain-containing protein</fullName>
    </recommendedName>
</protein>
<dbReference type="EMBL" id="LNTC01000318">
    <property type="protein sequence ID" value="OQR40601.1"/>
    <property type="molecule type" value="Genomic_DNA"/>
</dbReference>
<reference evidence="2 3" key="1">
    <citation type="submission" date="2017-04" db="EMBL/GenBank/DDBJ databases">
        <title>Accumulation and expression of multiple antibiotic resistance genes in Arcobacter cryaerophilus that thrives in sewage.</title>
        <authorList>
            <person name="Millar J.A."/>
            <person name="Raghavan R."/>
        </authorList>
    </citation>
    <scope>NUCLEOTIDE SEQUENCE [LARGE SCALE GENOMIC DNA]</scope>
    <source>
        <strain evidence="2 3">AZT-1</strain>
    </source>
</reference>
<gene>
    <name evidence="2" type="ORF">AS859_10725</name>
</gene>
<comment type="caution">
    <text evidence="2">The sequence shown here is derived from an EMBL/GenBank/DDBJ whole genome shotgun (WGS) entry which is preliminary data.</text>
</comment>
<dbReference type="InterPro" id="IPR025931">
    <property type="entry name" value="TaqI_C"/>
</dbReference>
<dbReference type="SUPFAM" id="SSF116734">
    <property type="entry name" value="DNA methylase specificity domain"/>
    <property type="match status" value="1"/>
</dbReference>
<dbReference type="Pfam" id="PF12950">
    <property type="entry name" value="TaqI_C"/>
    <property type="match status" value="1"/>
</dbReference>
<feature type="domain" description="TaqI-like C-terminal specificity" evidence="1">
    <location>
        <begin position="17"/>
        <end position="96"/>
    </location>
</feature>
<evidence type="ECO:0000313" key="3">
    <source>
        <dbReference type="Proteomes" id="UP000192599"/>
    </source>
</evidence>
<dbReference type="AlphaFoldDB" id="A0A1V9V918"/>
<organism evidence="2 3">
    <name type="scientific">Aliarcobacter cryaerophilus</name>
    <dbReference type="NCBI Taxonomy" id="28198"/>
    <lineage>
        <taxon>Bacteria</taxon>
        <taxon>Pseudomonadati</taxon>
        <taxon>Campylobacterota</taxon>
        <taxon>Epsilonproteobacteria</taxon>
        <taxon>Campylobacterales</taxon>
        <taxon>Arcobacteraceae</taxon>
        <taxon>Aliarcobacter</taxon>
    </lineage>
</organism>